<dbReference type="GO" id="GO:0004519">
    <property type="term" value="F:endonuclease activity"/>
    <property type="evidence" value="ECO:0007669"/>
    <property type="project" value="UniProtKB-KW"/>
</dbReference>
<keyword evidence="6" id="KW-0346">Stress response</keyword>
<name>A0A7J3TAG3_9ARCH</name>
<protein>
    <submittedName>
        <fullName evidence="7">Addiction module toxin, HicA family</fullName>
    </submittedName>
</protein>
<keyword evidence="4" id="KW-0378">Hydrolase</keyword>
<dbReference type="InterPro" id="IPR038570">
    <property type="entry name" value="HicA_sf"/>
</dbReference>
<keyword evidence="2" id="KW-0540">Nuclease</keyword>
<keyword evidence="3" id="KW-0255">Endonuclease</keyword>
<evidence type="ECO:0000256" key="6">
    <source>
        <dbReference type="ARBA" id="ARBA00023016"/>
    </source>
</evidence>
<dbReference type="AlphaFoldDB" id="A0A7J3TAG3"/>
<dbReference type="Proteomes" id="UP000886130">
    <property type="component" value="Unassembled WGS sequence"/>
</dbReference>
<dbReference type="PANTHER" id="PTHR34873">
    <property type="entry name" value="SSR1766 PROTEIN"/>
    <property type="match status" value="1"/>
</dbReference>
<dbReference type="Gene3D" id="3.30.920.30">
    <property type="entry name" value="Hypothetical protein"/>
    <property type="match status" value="1"/>
</dbReference>
<evidence type="ECO:0000256" key="1">
    <source>
        <dbReference type="ARBA" id="ARBA00022649"/>
    </source>
</evidence>
<dbReference type="InterPro" id="IPR012933">
    <property type="entry name" value="HicA_mRNA_interferase"/>
</dbReference>
<dbReference type="EMBL" id="DRTM01000021">
    <property type="protein sequence ID" value="HHE75548.1"/>
    <property type="molecule type" value="Genomic_DNA"/>
</dbReference>
<evidence type="ECO:0000256" key="2">
    <source>
        <dbReference type="ARBA" id="ARBA00022722"/>
    </source>
</evidence>
<dbReference type="SUPFAM" id="SSF54786">
    <property type="entry name" value="YcfA/nrd intein domain"/>
    <property type="match status" value="1"/>
</dbReference>
<evidence type="ECO:0000256" key="5">
    <source>
        <dbReference type="ARBA" id="ARBA00022884"/>
    </source>
</evidence>
<evidence type="ECO:0000256" key="3">
    <source>
        <dbReference type="ARBA" id="ARBA00022759"/>
    </source>
</evidence>
<evidence type="ECO:0000256" key="4">
    <source>
        <dbReference type="ARBA" id="ARBA00022801"/>
    </source>
</evidence>
<dbReference type="GO" id="GO:0016787">
    <property type="term" value="F:hydrolase activity"/>
    <property type="evidence" value="ECO:0007669"/>
    <property type="project" value="UniProtKB-KW"/>
</dbReference>
<dbReference type="Pfam" id="PF07927">
    <property type="entry name" value="HicA_toxin"/>
    <property type="match status" value="1"/>
</dbReference>
<keyword evidence="1" id="KW-1277">Toxin-antitoxin system</keyword>
<proteinExistence type="predicted"/>
<dbReference type="PANTHER" id="PTHR34873:SF3">
    <property type="entry name" value="ADDICTION MODULE TOXIN, HICA FAMILY"/>
    <property type="match status" value="1"/>
</dbReference>
<evidence type="ECO:0000313" key="7">
    <source>
        <dbReference type="EMBL" id="HHE75548.1"/>
    </source>
</evidence>
<reference evidence="7" key="1">
    <citation type="journal article" date="2020" name="mSystems">
        <title>Genome- and Community-Level Interaction Insights into Carbon Utilization and Element Cycling Functions of Hydrothermarchaeota in Hydrothermal Sediment.</title>
        <authorList>
            <person name="Zhou Z."/>
            <person name="Liu Y."/>
            <person name="Xu W."/>
            <person name="Pan J."/>
            <person name="Luo Z.H."/>
            <person name="Li M."/>
        </authorList>
    </citation>
    <scope>NUCLEOTIDE SEQUENCE [LARGE SCALE GENOMIC DNA]</scope>
    <source>
        <strain evidence="7">HyVt-85</strain>
    </source>
</reference>
<comment type="caution">
    <text evidence="7">The sequence shown here is derived from an EMBL/GenBank/DDBJ whole genome shotgun (WGS) entry which is preliminary data.</text>
</comment>
<gene>
    <name evidence="7" type="ORF">ENL31_00275</name>
</gene>
<sequence length="78" mass="8719">MSGKLRLVDAEKVIKVLKRVGFEVRRQKGSHVILKNTSGKVVVIPVHSGEKIGRGLLLKIIRQAGMSKEEFLKLLDEI</sequence>
<accession>A0A7J3TAG3</accession>
<organism evidence="7">
    <name type="scientific">Candidatus Aciduliprofundum boonei</name>
    <dbReference type="NCBI Taxonomy" id="379547"/>
    <lineage>
        <taxon>Archaea</taxon>
        <taxon>Methanobacteriati</taxon>
        <taxon>Thermoplasmatota</taxon>
        <taxon>DHVE2 group</taxon>
        <taxon>Candidatus Aciduliprofundum</taxon>
    </lineage>
</organism>
<keyword evidence="5" id="KW-0694">RNA-binding</keyword>
<dbReference type="GO" id="GO:0003729">
    <property type="term" value="F:mRNA binding"/>
    <property type="evidence" value="ECO:0007669"/>
    <property type="project" value="InterPro"/>
</dbReference>